<dbReference type="Pfam" id="PF08220">
    <property type="entry name" value="HTH_DeoR"/>
    <property type="match status" value="1"/>
</dbReference>
<dbReference type="PANTHER" id="PTHR30363:SF4">
    <property type="entry name" value="GLYCEROL-3-PHOSPHATE REGULON REPRESSOR"/>
    <property type="match status" value="1"/>
</dbReference>
<feature type="compositionally biased region" description="Basic residues" evidence="5">
    <location>
        <begin position="1"/>
        <end position="11"/>
    </location>
</feature>
<dbReference type="InterPro" id="IPR011991">
    <property type="entry name" value="ArsR-like_HTH"/>
</dbReference>
<organism evidence="7 8">
    <name type="scientific">Pseudomonas palleroniana</name>
    <dbReference type="NCBI Taxonomy" id="191390"/>
    <lineage>
        <taxon>Bacteria</taxon>
        <taxon>Pseudomonadati</taxon>
        <taxon>Pseudomonadota</taxon>
        <taxon>Gammaproteobacteria</taxon>
        <taxon>Pseudomonadales</taxon>
        <taxon>Pseudomonadaceae</taxon>
        <taxon>Pseudomonas</taxon>
    </lineage>
</organism>
<feature type="domain" description="HTH deoR-type" evidence="6">
    <location>
        <begin position="22"/>
        <end position="77"/>
    </location>
</feature>
<dbReference type="InterPro" id="IPR014036">
    <property type="entry name" value="DeoR-like_C"/>
</dbReference>
<dbReference type="InterPro" id="IPR001034">
    <property type="entry name" value="DeoR_HTH"/>
</dbReference>
<keyword evidence="2" id="KW-0805">Transcription regulation</keyword>
<keyword evidence="1" id="KW-0678">Repressor</keyword>
<evidence type="ECO:0000313" key="7">
    <source>
        <dbReference type="EMBL" id="SEF03518.1"/>
    </source>
</evidence>
<dbReference type="SUPFAM" id="SSF46785">
    <property type="entry name" value="Winged helix' DNA-binding domain"/>
    <property type="match status" value="1"/>
</dbReference>
<dbReference type="InterPro" id="IPR036390">
    <property type="entry name" value="WH_DNA-bd_sf"/>
</dbReference>
<feature type="region of interest" description="Disordered" evidence="5">
    <location>
        <begin position="1"/>
        <end position="20"/>
    </location>
</feature>
<evidence type="ECO:0000256" key="3">
    <source>
        <dbReference type="ARBA" id="ARBA00023125"/>
    </source>
</evidence>
<accession>A0A1H5NS23</accession>
<dbReference type="GO" id="GO:0003700">
    <property type="term" value="F:DNA-binding transcription factor activity"/>
    <property type="evidence" value="ECO:0007669"/>
    <property type="project" value="InterPro"/>
</dbReference>
<dbReference type="PROSITE" id="PS00894">
    <property type="entry name" value="HTH_DEOR_1"/>
    <property type="match status" value="1"/>
</dbReference>
<dbReference type="PANTHER" id="PTHR30363">
    <property type="entry name" value="HTH-TYPE TRANSCRIPTIONAL REGULATOR SRLR-RELATED"/>
    <property type="match status" value="1"/>
</dbReference>
<reference evidence="7 8" key="1">
    <citation type="submission" date="2016-10" db="EMBL/GenBank/DDBJ databases">
        <authorList>
            <person name="de Groot N.N."/>
        </authorList>
    </citation>
    <scope>NUCLEOTIDE SEQUENCE [LARGE SCALE GENOMIC DNA]</scope>
    <source>
        <strain evidence="7 8">BS3265</strain>
    </source>
</reference>
<dbReference type="GO" id="GO:0003677">
    <property type="term" value="F:DNA binding"/>
    <property type="evidence" value="ECO:0007669"/>
    <property type="project" value="UniProtKB-KW"/>
</dbReference>
<evidence type="ECO:0000256" key="5">
    <source>
        <dbReference type="SAM" id="MobiDB-lite"/>
    </source>
</evidence>
<evidence type="ECO:0000313" key="8">
    <source>
        <dbReference type="Proteomes" id="UP000199129"/>
    </source>
</evidence>
<dbReference type="SMART" id="SM00420">
    <property type="entry name" value="HTH_DEOR"/>
    <property type="match status" value="1"/>
</dbReference>
<dbReference type="InterPro" id="IPR037171">
    <property type="entry name" value="NagB/RpiA_transferase-like"/>
</dbReference>
<dbReference type="EMBL" id="FNUA01000002">
    <property type="protein sequence ID" value="SEF03518.1"/>
    <property type="molecule type" value="Genomic_DNA"/>
</dbReference>
<dbReference type="PRINTS" id="PR00037">
    <property type="entry name" value="HTHLACR"/>
</dbReference>
<dbReference type="Gene3D" id="1.10.10.10">
    <property type="entry name" value="Winged helix-like DNA-binding domain superfamily/Winged helix DNA-binding domain"/>
    <property type="match status" value="1"/>
</dbReference>
<dbReference type="Gene3D" id="3.40.50.1360">
    <property type="match status" value="1"/>
</dbReference>
<dbReference type="SUPFAM" id="SSF100950">
    <property type="entry name" value="NagB/RpiA/CoA transferase-like"/>
    <property type="match status" value="1"/>
</dbReference>
<protein>
    <submittedName>
        <fullName evidence="7">DNA-binding transcriptional regulator of sugar metabolism, DeoR/GlpR family</fullName>
    </submittedName>
</protein>
<gene>
    <name evidence="7" type="ORF">SAMN04490198_4545</name>
</gene>
<sequence>MSHKPAKRRTNMHNTHQATDLPSLRKQKILLLLERDGKVTAAELVEHFAVSQDTIRRDLGELAAAGLLQRVHGGALPRPKDTGKDFFTRVGETNEAKRQLAQLAAQRVEDGQIVLFDSGSTTLRIAQSLPRSIHLTVVTPSPMIAIALADHPHVKVILAGGQLNPATLSTGGHDAVRLIQSIKADLLFTGVCALHPQVGITSLHFDEVVVKQALLDSASHVVAVTMADKLGAVEPFVVAPCNRLHTLITEWHVPSVEAYEQLGLEVVRVEVE</sequence>
<dbReference type="InterPro" id="IPR018356">
    <property type="entry name" value="Tscrpt_reg_HTH_DeoR_CS"/>
</dbReference>
<keyword evidence="3 7" id="KW-0238">DNA-binding</keyword>
<dbReference type="InterPro" id="IPR050313">
    <property type="entry name" value="Carb_Metab_HTH_regulators"/>
</dbReference>
<dbReference type="CDD" id="cd00090">
    <property type="entry name" value="HTH_ARSR"/>
    <property type="match status" value="1"/>
</dbReference>
<proteinExistence type="predicted"/>
<evidence type="ECO:0000256" key="1">
    <source>
        <dbReference type="ARBA" id="ARBA00022491"/>
    </source>
</evidence>
<dbReference type="InterPro" id="IPR036388">
    <property type="entry name" value="WH-like_DNA-bd_sf"/>
</dbReference>
<dbReference type="Proteomes" id="UP000199129">
    <property type="component" value="Unassembled WGS sequence"/>
</dbReference>
<evidence type="ECO:0000259" key="6">
    <source>
        <dbReference type="PROSITE" id="PS51000"/>
    </source>
</evidence>
<evidence type="ECO:0000256" key="4">
    <source>
        <dbReference type="ARBA" id="ARBA00023163"/>
    </source>
</evidence>
<dbReference type="PROSITE" id="PS51000">
    <property type="entry name" value="HTH_DEOR_2"/>
    <property type="match status" value="1"/>
</dbReference>
<dbReference type="Pfam" id="PF00455">
    <property type="entry name" value="DeoRC"/>
    <property type="match status" value="1"/>
</dbReference>
<name>A0A1H5NS23_9PSED</name>
<dbReference type="AlphaFoldDB" id="A0A1H5NS23"/>
<evidence type="ECO:0000256" key="2">
    <source>
        <dbReference type="ARBA" id="ARBA00023015"/>
    </source>
</evidence>
<dbReference type="SMART" id="SM01134">
    <property type="entry name" value="DeoRC"/>
    <property type="match status" value="1"/>
</dbReference>
<keyword evidence="4" id="KW-0804">Transcription</keyword>